<dbReference type="AlphaFoldDB" id="A0A6C0C9G7"/>
<name>A0A6C0C9G7_9ZZZZ</name>
<evidence type="ECO:0000313" key="1">
    <source>
        <dbReference type="EMBL" id="QHT01081.1"/>
    </source>
</evidence>
<dbReference type="EMBL" id="MN739363">
    <property type="protein sequence ID" value="QHT01081.1"/>
    <property type="molecule type" value="Genomic_DNA"/>
</dbReference>
<accession>A0A6C0C9G7</accession>
<protein>
    <submittedName>
        <fullName evidence="1">Uncharacterized protein</fullName>
    </submittedName>
</protein>
<organism evidence="1">
    <name type="scientific">viral metagenome</name>
    <dbReference type="NCBI Taxonomy" id="1070528"/>
    <lineage>
        <taxon>unclassified sequences</taxon>
        <taxon>metagenomes</taxon>
        <taxon>organismal metagenomes</taxon>
    </lineage>
</organism>
<reference evidence="1" key="1">
    <citation type="journal article" date="2020" name="Nature">
        <title>Giant virus diversity and host interactions through global metagenomics.</title>
        <authorList>
            <person name="Schulz F."/>
            <person name="Roux S."/>
            <person name="Paez-Espino D."/>
            <person name="Jungbluth S."/>
            <person name="Walsh D.A."/>
            <person name="Denef V.J."/>
            <person name="McMahon K.D."/>
            <person name="Konstantinidis K.T."/>
            <person name="Eloe-Fadrosh E.A."/>
            <person name="Kyrpides N.C."/>
            <person name="Woyke T."/>
        </authorList>
    </citation>
    <scope>NUCLEOTIDE SEQUENCE</scope>
    <source>
        <strain evidence="1">GVMAG-M-3300020192-26</strain>
    </source>
</reference>
<sequence>MAEVDQKTVDQLTQMYEKLSEAGILEQFIETARLNESKKMEEKKVDEKKVDEKKVDEKITSIRKIEHWYSDQDKTVKTPRLISAEDFKHFYEALDKDTIVFEVLEMCDTKSDSTTYKLNEKTVIAPAKFFSSLKDQTKIDTSSDTGIRRIKVEKGVESLFGGSTKNVIVNYNNCQMIKKMSGDFKSLGDICLVKNSDFESFPMIDMITGLEKDIKEKFCVFDYWLNCNSFEKVLVVASDVPKMKICDADKIYDKDTEFVLAHAITIDENFIGVEKHTIVSNKNLGQANGTFQKVKRIYSSSATDANTILVGNASFSRLHQEWSLAGKKMSHVITLYNSVYGGAHFSCIVDKEIFDKLNVMCPKNNKLNENEFNLITHYSPTGIQKMLITKSQLDEINKGSSGIYQNACVITFFNITDNNITEEIAVTHVSWRAQSVSMFKLDDESKLIQGYIQPKHYAKIKEEKFTFESKPTSISTVFFQGKFVECLVTEEQLARVD</sequence>
<proteinExistence type="predicted"/>